<dbReference type="PROSITE" id="PS51029">
    <property type="entry name" value="MADF"/>
    <property type="match status" value="1"/>
</dbReference>
<keyword evidence="3" id="KW-1185">Reference proteome</keyword>
<dbReference type="SMART" id="SM00595">
    <property type="entry name" value="MADF"/>
    <property type="match status" value="1"/>
</dbReference>
<dbReference type="InterPro" id="IPR006578">
    <property type="entry name" value="MADF-dom"/>
</dbReference>
<evidence type="ECO:0000313" key="3">
    <source>
        <dbReference type="Proteomes" id="UP001160148"/>
    </source>
</evidence>
<dbReference type="AlphaFoldDB" id="A0AAV0W0A5"/>
<gene>
    <name evidence="2" type="ORF">MEUPH1_LOCUS5946</name>
</gene>
<sequence>MEWSNEMSLEFLKLYEQEPSIWNPKNPDHKNRNLVNDAWVRINNTLSFSSTIQELKKKKDSLMASFRPLLSKVKSSMKTGSGADDVYKPNWFAFETMAKFLVSVYQPRPTISTQVSFIIISYYYYIHKHVQALVQTQTYITTPV</sequence>
<dbReference type="PANTHER" id="PTHR21505">
    <property type="entry name" value="MADF DOMAIN-CONTAINING PROTEIN-RELATED"/>
    <property type="match status" value="1"/>
</dbReference>
<evidence type="ECO:0000313" key="2">
    <source>
        <dbReference type="EMBL" id="CAI6349380.1"/>
    </source>
</evidence>
<name>A0AAV0W0A5_9HEMI</name>
<feature type="domain" description="MADF" evidence="1">
    <location>
        <begin position="10"/>
        <end position="105"/>
    </location>
</feature>
<accession>A0AAV0W0A5</accession>
<dbReference type="PANTHER" id="PTHR21505:SF12">
    <property type="entry name" value="MADF DOMAIN-CONTAINING PROTEIN-RELATED"/>
    <property type="match status" value="1"/>
</dbReference>
<dbReference type="Proteomes" id="UP001160148">
    <property type="component" value="Unassembled WGS sequence"/>
</dbReference>
<dbReference type="EMBL" id="CARXXK010000001">
    <property type="protein sequence ID" value="CAI6349380.1"/>
    <property type="molecule type" value="Genomic_DNA"/>
</dbReference>
<dbReference type="Pfam" id="PF10545">
    <property type="entry name" value="MADF_DNA_bdg"/>
    <property type="match status" value="1"/>
</dbReference>
<proteinExistence type="predicted"/>
<organism evidence="2 3">
    <name type="scientific">Macrosiphum euphorbiae</name>
    <name type="common">potato aphid</name>
    <dbReference type="NCBI Taxonomy" id="13131"/>
    <lineage>
        <taxon>Eukaryota</taxon>
        <taxon>Metazoa</taxon>
        <taxon>Ecdysozoa</taxon>
        <taxon>Arthropoda</taxon>
        <taxon>Hexapoda</taxon>
        <taxon>Insecta</taxon>
        <taxon>Pterygota</taxon>
        <taxon>Neoptera</taxon>
        <taxon>Paraneoptera</taxon>
        <taxon>Hemiptera</taxon>
        <taxon>Sternorrhyncha</taxon>
        <taxon>Aphidomorpha</taxon>
        <taxon>Aphidoidea</taxon>
        <taxon>Aphididae</taxon>
        <taxon>Macrosiphini</taxon>
        <taxon>Macrosiphum</taxon>
    </lineage>
</organism>
<protein>
    <recommendedName>
        <fullName evidence="1">MADF domain-containing protein</fullName>
    </recommendedName>
</protein>
<evidence type="ECO:0000259" key="1">
    <source>
        <dbReference type="PROSITE" id="PS51029"/>
    </source>
</evidence>
<comment type="caution">
    <text evidence="2">The sequence shown here is derived from an EMBL/GenBank/DDBJ whole genome shotgun (WGS) entry which is preliminary data.</text>
</comment>
<reference evidence="2 3" key="1">
    <citation type="submission" date="2023-01" db="EMBL/GenBank/DDBJ databases">
        <authorList>
            <person name="Whitehead M."/>
        </authorList>
    </citation>
    <scope>NUCLEOTIDE SEQUENCE [LARGE SCALE GENOMIC DNA]</scope>
</reference>